<dbReference type="AlphaFoldDB" id="A0AA88T9B9"/>
<protein>
    <submittedName>
        <fullName evidence="1">Uncharacterized protein</fullName>
    </submittedName>
</protein>
<evidence type="ECO:0000313" key="1">
    <source>
        <dbReference type="EMBL" id="KAK2869896.1"/>
    </source>
</evidence>
<evidence type="ECO:0000313" key="2">
    <source>
        <dbReference type="Proteomes" id="UP001187343"/>
    </source>
</evidence>
<organism evidence="1 2">
    <name type="scientific">Cirrhinus molitorella</name>
    <name type="common">mud carp</name>
    <dbReference type="NCBI Taxonomy" id="172907"/>
    <lineage>
        <taxon>Eukaryota</taxon>
        <taxon>Metazoa</taxon>
        <taxon>Chordata</taxon>
        <taxon>Craniata</taxon>
        <taxon>Vertebrata</taxon>
        <taxon>Euteleostomi</taxon>
        <taxon>Actinopterygii</taxon>
        <taxon>Neopterygii</taxon>
        <taxon>Teleostei</taxon>
        <taxon>Ostariophysi</taxon>
        <taxon>Cypriniformes</taxon>
        <taxon>Cyprinidae</taxon>
        <taxon>Labeoninae</taxon>
        <taxon>Labeonini</taxon>
        <taxon>Cirrhinus</taxon>
    </lineage>
</organism>
<name>A0AA88T9B9_9TELE</name>
<keyword evidence="2" id="KW-1185">Reference proteome</keyword>
<proteinExistence type="predicted"/>
<sequence>MCRRKGSSSSHSLDRKVPFVKGAGECSPSHAAPQFGGYLPNSLSEKWQDITHSSGRKRLGAPGPGLNGFMNGSWVCILCFHKEIYKTGFYRPAFQACVSVYVRLPTCTE</sequence>
<comment type="caution">
    <text evidence="1">The sequence shown here is derived from an EMBL/GenBank/DDBJ whole genome shotgun (WGS) entry which is preliminary data.</text>
</comment>
<dbReference type="EMBL" id="JAUYZG010000024">
    <property type="protein sequence ID" value="KAK2869896.1"/>
    <property type="molecule type" value="Genomic_DNA"/>
</dbReference>
<gene>
    <name evidence="1" type="ORF">Q8A67_024288</name>
</gene>
<accession>A0AA88T9B9</accession>
<reference evidence="1" key="1">
    <citation type="submission" date="2023-08" db="EMBL/GenBank/DDBJ databases">
        <title>Chromosome-level Genome Assembly of mud carp (Cirrhinus molitorella).</title>
        <authorList>
            <person name="Liu H."/>
        </authorList>
    </citation>
    <scope>NUCLEOTIDE SEQUENCE</scope>
    <source>
        <strain evidence="1">Prfri</strain>
        <tissue evidence="1">Muscle</tissue>
    </source>
</reference>
<dbReference type="Proteomes" id="UP001187343">
    <property type="component" value="Unassembled WGS sequence"/>
</dbReference>